<dbReference type="Gene3D" id="3.40.630.30">
    <property type="match status" value="1"/>
</dbReference>
<dbReference type="SUPFAM" id="SSF55729">
    <property type="entry name" value="Acyl-CoA N-acyltransferases (Nat)"/>
    <property type="match status" value="1"/>
</dbReference>
<keyword evidence="5" id="KW-1185">Reference proteome</keyword>
<protein>
    <submittedName>
        <fullName evidence="4">GNAT family N-acetyltransferase</fullName>
    </submittedName>
</protein>
<accession>A0ABT8IK72</accession>
<proteinExistence type="predicted"/>
<dbReference type="CDD" id="cd04301">
    <property type="entry name" value="NAT_SF"/>
    <property type="match status" value="1"/>
</dbReference>
<name>A0ABT8IK72_9BACL</name>
<gene>
    <name evidence="4" type="ORF">NWF35_04650</name>
</gene>
<dbReference type="InterPro" id="IPR000182">
    <property type="entry name" value="GNAT_dom"/>
</dbReference>
<dbReference type="PANTHER" id="PTHR43877">
    <property type="entry name" value="AMINOALKYLPHOSPHONATE N-ACETYLTRANSFERASE-RELATED-RELATED"/>
    <property type="match status" value="1"/>
</dbReference>
<dbReference type="Proteomes" id="UP001174196">
    <property type="component" value="Unassembled WGS sequence"/>
</dbReference>
<dbReference type="InterPro" id="IPR016181">
    <property type="entry name" value="Acyl_CoA_acyltransferase"/>
</dbReference>
<dbReference type="InterPro" id="IPR050832">
    <property type="entry name" value="Bact_Acetyltransf"/>
</dbReference>
<reference evidence="4" key="1">
    <citation type="submission" date="2022-08" db="EMBL/GenBank/DDBJ databases">
        <title>Polycladomyces zharkentsis sp. nov., a novel thermophilic CMC and starch-degrading bacterium isolated from a geothermal spring in Kazakhstan.</title>
        <authorList>
            <person name="Mashzhan A."/>
            <person name="Kistaubaeva A."/>
            <person name="Javier-Lopez R."/>
            <person name="Birkeland N.-K."/>
        </authorList>
    </citation>
    <scope>NUCLEOTIDE SEQUENCE</scope>
    <source>
        <strain evidence="4">KSR 13</strain>
    </source>
</reference>
<dbReference type="Pfam" id="PF00583">
    <property type="entry name" value="Acetyltransf_1"/>
    <property type="match status" value="1"/>
</dbReference>
<keyword evidence="1" id="KW-0808">Transferase</keyword>
<organism evidence="4 5">
    <name type="scientific">Polycladomyces subterraneus</name>
    <dbReference type="NCBI Taxonomy" id="1016997"/>
    <lineage>
        <taxon>Bacteria</taxon>
        <taxon>Bacillati</taxon>
        <taxon>Bacillota</taxon>
        <taxon>Bacilli</taxon>
        <taxon>Bacillales</taxon>
        <taxon>Thermoactinomycetaceae</taxon>
        <taxon>Polycladomyces</taxon>
    </lineage>
</organism>
<sequence>MDVKIRCANVSDAGYIAALSGQLDYPTSQEAVSIWLQRFLNHEDHAVFVAEVGQNIVGWVHAYKTYYLYGPVFAEIGGIVVDSNHRGTSVAQQLMQSCEEWAKNNGCAYVRARSGSTRLRAHAFYTKIGYEQSKTQKVFTKYLI</sequence>
<evidence type="ECO:0000259" key="3">
    <source>
        <dbReference type="PROSITE" id="PS51186"/>
    </source>
</evidence>
<comment type="caution">
    <text evidence="4">The sequence shown here is derived from an EMBL/GenBank/DDBJ whole genome shotgun (WGS) entry which is preliminary data.</text>
</comment>
<evidence type="ECO:0000313" key="4">
    <source>
        <dbReference type="EMBL" id="MDN4593196.1"/>
    </source>
</evidence>
<dbReference type="RefSeq" id="WP_301237909.1">
    <property type="nucleotide sequence ID" value="NZ_JANRHH010000020.1"/>
</dbReference>
<keyword evidence="2" id="KW-0012">Acyltransferase</keyword>
<evidence type="ECO:0000256" key="1">
    <source>
        <dbReference type="ARBA" id="ARBA00022679"/>
    </source>
</evidence>
<feature type="domain" description="N-acetyltransferase" evidence="3">
    <location>
        <begin position="3"/>
        <end position="144"/>
    </location>
</feature>
<dbReference type="PANTHER" id="PTHR43877:SF2">
    <property type="entry name" value="AMINOALKYLPHOSPHONATE N-ACETYLTRANSFERASE-RELATED"/>
    <property type="match status" value="1"/>
</dbReference>
<evidence type="ECO:0000256" key="2">
    <source>
        <dbReference type="ARBA" id="ARBA00023315"/>
    </source>
</evidence>
<evidence type="ECO:0000313" key="5">
    <source>
        <dbReference type="Proteomes" id="UP001174196"/>
    </source>
</evidence>
<dbReference type="PROSITE" id="PS51186">
    <property type="entry name" value="GNAT"/>
    <property type="match status" value="1"/>
</dbReference>
<dbReference type="EMBL" id="JANRHH010000020">
    <property type="protein sequence ID" value="MDN4593196.1"/>
    <property type="molecule type" value="Genomic_DNA"/>
</dbReference>